<keyword evidence="2" id="KW-1185">Reference proteome</keyword>
<dbReference type="PATRIC" id="fig|1229909.8.peg.1498"/>
<proteinExistence type="predicted"/>
<dbReference type="AlphaFoldDB" id="K0BA91"/>
<gene>
    <name evidence="1" type="ORF">NSED_06800</name>
</gene>
<dbReference type="EMBL" id="CP003843">
    <property type="protein sequence ID" value="AFS83158.1"/>
    <property type="molecule type" value="Genomic_DNA"/>
</dbReference>
<organism evidence="1 2">
    <name type="scientific">Candidatus Nitrosopumilus sediminis</name>
    <dbReference type="NCBI Taxonomy" id="1229909"/>
    <lineage>
        <taxon>Archaea</taxon>
        <taxon>Nitrososphaerota</taxon>
        <taxon>Nitrososphaeria</taxon>
        <taxon>Nitrosopumilales</taxon>
        <taxon>Nitrosopumilaceae</taxon>
        <taxon>Nitrosopumilus</taxon>
    </lineage>
</organism>
<dbReference type="eggNOG" id="arCOG08693">
    <property type="taxonomic scope" value="Archaea"/>
</dbReference>
<dbReference type="Proteomes" id="UP000006100">
    <property type="component" value="Chromosome"/>
</dbReference>
<reference evidence="1 2" key="1">
    <citation type="journal article" date="2012" name="J. Bacteriol.">
        <title>Draft Genome Sequence of an Ammonia-Oxidizing Archaeon, "Candidatus Nitrosopumilus sediminis" AR2, from Svalbard in the Arctic Circle.</title>
        <authorList>
            <person name="Park S.J."/>
            <person name="Kim J.G."/>
            <person name="Jung M.Y."/>
            <person name="Kim S.J."/>
            <person name="Cha I.T."/>
            <person name="Ghai R."/>
            <person name="Martin-Cuadrado A.B."/>
            <person name="Rodriguez-Valera F."/>
            <person name="Rhee S.K."/>
        </authorList>
    </citation>
    <scope>NUCLEOTIDE SEQUENCE [LARGE SCALE GENOMIC DNA]</scope>
    <source>
        <strain evidence="1 2">AR2</strain>
    </source>
</reference>
<dbReference type="HOGENOM" id="CLU_1623392_0_0_2"/>
<accession>K0BA91</accession>
<sequence>MKRKYSKLTIMSIQILQYEFLGPIPLEEWGPPMEKLVFLILSRDKEKFHVLYVGDCEKTEDKSFFVQHSGYKCWHDNSGSEKSMYLAILPLFESSIEYRQNVVNKIISSYKPICNSANTLEKKPDYVIRKSENTNQDAEKISCLCCGAEMKPEQTLEKSTLFRCTGCGLSDTRIH</sequence>
<name>K0BA91_9ARCH</name>
<protein>
    <submittedName>
        <fullName evidence="1">Uncharacterized protein</fullName>
    </submittedName>
</protein>
<evidence type="ECO:0000313" key="2">
    <source>
        <dbReference type="Proteomes" id="UP000006100"/>
    </source>
</evidence>
<evidence type="ECO:0000313" key="1">
    <source>
        <dbReference type="EMBL" id="AFS83158.1"/>
    </source>
</evidence>
<dbReference type="KEGG" id="nir:NSED_06800"/>